<evidence type="ECO:0000313" key="3">
    <source>
        <dbReference type="Proteomes" id="UP000255505"/>
    </source>
</evidence>
<organism evidence="2 3">
    <name type="scientific">Cupriavidus taiwanensis</name>
    <dbReference type="NCBI Taxonomy" id="164546"/>
    <lineage>
        <taxon>Bacteria</taxon>
        <taxon>Pseudomonadati</taxon>
        <taxon>Pseudomonadota</taxon>
        <taxon>Betaproteobacteria</taxon>
        <taxon>Burkholderiales</taxon>
        <taxon>Burkholderiaceae</taxon>
        <taxon>Cupriavidus</taxon>
    </lineage>
</organism>
<accession>A0A375HHW0</accession>
<dbReference type="AlphaFoldDB" id="A0A375HHW0"/>
<keyword evidence="2" id="KW-0614">Plasmid</keyword>
<protein>
    <submittedName>
        <fullName evidence="2">Uncharacterized protein</fullName>
    </submittedName>
</protein>
<evidence type="ECO:0000256" key="1">
    <source>
        <dbReference type="SAM" id="MobiDB-lite"/>
    </source>
</evidence>
<dbReference type="Proteomes" id="UP000255505">
    <property type="component" value="Plasmid II"/>
</dbReference>
<gene>
    <name evidence="2" type="ORF">CT19425_MP60157</name>
</gene>
<name>A0A375HHW0_9BURK</name>
<feature type="compositionally biased region" description="Low complexity" evidence="1">
    <location>
        <begin position="28"/>
        <end position="42"/>
    </location>
</feature>
<reference evidence="2 3" key="1">
    <citation type="submission" date="2018-01" db="EMBL/GenBank/DDBJ databases">
        <authorList>
            <person name="Gaut B.S."/>
            <person name="Morton B.R."/>
            <person name="Clegg M.T."/>
            <person name="Duvall M.R."/>
        </authorList>
    </citation>
    <scope>NUCLEOTIDE SEQUENCE [LARGE SCALE GENOMIC DNA]</scope>
    <source>
        <strain evidence="2">Cupriavidus taiwanensis LMG 19425</strain>
        <plasmid evidence="3">Plasmid ii</plasmid>
    </source>
</reference>
<sequence>MSEAANAARALEEQGRERSEVVAFFRLPGEAGTTPPGAGTLASARRVAHRPATA</sequence>
<feature type="region of interest" description="Disordered" evidence="1">
    <location>
        <begin position="28"/>
        <end position="54"/>
    </location>
</feature>
<geneLocation type="plasmid" evidence="2">
    <name>II</name>
</geneLocation>
<proteinExistence type="predicted"/>
<dbReference type="EMBL" id="LT991977">
    <property type="protein sequence ID" value="SPK75781.1"/>
    <property type="molecule type" value="Genomic_DNA"/>
</dbReference>
<evidence type="ECO:0000313" key="2">
    <source>
        <dbReference type="EMBL" id="SPK75781.1"/>
    </source>
</evidence>